<organism evidence="2 3">
    <name type="scientific">Patella caerulea</name>
    <name type="common">Rayed Mediterranean limpet</name>
    <dbReference type="NCBI Taxonomy" id="87958"/>
    <lineage>
        <taxon>Eukaryota</taxon>
        <taxon>Metazoa</taxon>
        <taxon>Spiralia</taxon>
        <taxon>Lophotrochozoa</taxon>
        <taxon>Mollusca</taxon>
        <taxon>Gastropoda</taxon>
        <taxon>Patellogastropoda</taxon>
        <taxon>Patelloidea</taxon>
        <taxon>Patellidae</taxon>
        <taxon>Patella</taxon>
    </lineage>
</organism>
<name>A0AAN8K101_PATCE</name>
<protein>
    <recommendedName>
        <fullName evidence="1">HAT C-terminal dimerisation domain-containing protein</fullName>
    </recommendedName>
</protein>
<dbReference type="Pfam" id="PF05699">
    <property type="entry name" value="Dimer_Tnp_hAT"/>
    <property type="match status" value="1"/>
</dbReference>
<dbReference type="GO" id="GO:0046983">
    <property type="term" value="F:protein dimerization activity"/>
    <property type="evidence" value="ECO:0007669"/>
    <property type="project" value="InterPro"/>
</dbReference>
<dbReference type="InterPro" id="IPR012337">
    <property type="entry name" value="RNaseH-like_sf"/>
</dbReference>
<evidence type="ECO:0000313" key="3">
    <source>
        <dbReference type="Proteomes" id="UP001347796"/>
    </source>
</evidence>
<feature type="domain" description="HAT C-terminal dimerisation" evidence="1">
    <location>
        <begin position="68"/>
        <end position="138"/>
    </location>
</feature>
<evidence type="ECO:0000313" key="2">
    <source>
        <dbReference type="EMBL" id="KAK6186202.1"/>
    </source>
</evidence>
<proteinExistence type="predicted"/>
<dbReference type="InterPro" id="IPR008906">
    <property type="entry name" value="HATC_C_dom"/>
</dbReference>
<dbReference type="Proteomes" id="UP001347796">
    <property type="component" value="Unassembled WGS sequence"/>
</dbReference>
<sequence length="142" mass="16528">MHAILTPCHYLSYMLIPKYYPGKFTSQEEDSAMQFVNDNYKKLLFLTVKIRAQTDIFKPYLFEELVSKTSCLAWWKSILFSKKDYIDLGMLELVKTLMTAISSSASIERIFSTFGLVHSKLRNRLGVEKAGKLVFIYRMTNM</sequence>
<comment type="caution">
    <text evidence="2">The sequence shown here is derived from an EMBL/GenBank/DDBJ whole genome shotgun (WGS) entry which is preliminary data.</text>
</comment>
<keyword evidence="3" id="KW-1185">Reference proteome</keyword>
<dbReference type="AlphaFoldDB" id="A0AAN8K101"/>
<reference evidence="2 3" key="1">
    <citation type="submission" date="2024-01" db="EMBL/GenBank/DDBJ databases">
        <title>The genome of the rayed Mediterranean limpet Patella caerulea (Linnaeus, 1758).</title>
        <authorList>
            <person name="Anh-Thu Weber A."/>
            <person name="Halstead-Nussloch G."/>
        </authorList>
    </citation>
    <scope>NUCLEOTIDE SEQUENCE [LARGE SCALE GENOMIC DNA]</scope>
    <source>
        <strain evidence="2">AATW-2023a</strain>
        <tissue evidence="2">Whole specimen</tissue>
    </source>
</reference>
<gene>
    <name evidence="2" type="ORF">SNE40_008287</name>
</gene>
<accession>A0AAN8K101</accession>
<evidence type="ECO:0000259" key="1">
    <source>
        <dbReference type="Pfam" id="PF05699"/>
    </source>
</evidence>
<dbReference type="EMBL" id="JAZGQO010000006">
    <property type="protein sequence ID" value="KAK6186202.1"/>
    <property type="molecule type" value="Genomic_DNA"/>
</dbReference>
<dbReference type="SUPFAM" id="SSF53098">
    <property type="entry name" value="Ribonuclease H-like"/>
    <property type="match status" value="1"/>
</dbReference>